<gene>
    <name evidence="1" type="primary">Hypp715</name>
    <name evidence="1" type="ORF">BLAG_LOCUS2156</name>
</gene>
<sequence>MTGEWAYASLFVKRKGTKAGRKIPENFEETRNAFHTSIRNIVEEHDIPDALNVNWDLTGVSVVPVDGLTLEEHL</sequence>
<dbReference type="EMBL" id="OV696686">
    <property type="protein sequence ID" value="CAH1233381.1"/>
    <property type="molecule type" value="Genomic_DNA"/>
</dbReference>
<dbReference type="AlphaFoldDB" id="A0A8J9YPI0"/>
<dbReference type="OrthoDB" id="3341102at2759"/>
<keyword evidence="2" id="KW-1185">Reference proteome</keyword>
<reference evidence="1" key="1">
    <citation type="submission" date="2022-01" db="EMBL/GenBank/DDBJ databases">
        <authorList>
            <person name="Braso-Vives M."/>
        </authorList>
    </citation>
    <scope>NUCLEOTIDE SEQUENCE</scope>
</reference>
<evidence type="ECO:0000313" key="2">
    <source>
        <dbReference type="Proteomes" id="UP000838412"/>
    </source>
</evidence>
<name>A0A8J9YPI0_BRALA</name>
<accession>A0A8J9YPI0</accession>
<protein>
    <submittedName>
        <fullName evidence="1">Hypp715 protein</fullName>
    </submittedName>
</protein>
<dbReference type="Proteomes" id="UP000838412">
    <property type="component" value="Chromosome 1"/>
</dbReference>
<evidence type="ECO:0000313" key="1">
    <source>
        <dbReference type="EMBL" id="CAH1233381.1"/>
    </source>
</evidence>
<proteinExistence type="predicted"/>
<organism evidence="1 2">
    <name type="scientific">Branchiostoma lanceolatum</name>
    <name type="common">Common lancelet</name>
    <name type="synonym">Amphioxus lanceolatum</name>
    <dbReference type="NCBI Taxonomy" id="7740"/>
    <lineage>
        <taxon>Eukaryota</taxon>
        <taxon>Metazoa</taxon>
        <taxon>Chordata</taxon>
        <taxon>Cephalochordata</taxon>
        <taxon>Leptocardii</taxon>
        <taxon>Amphioxiformes</taxon>
        <taxon>Branchiostomatidae</taxon>
        <taxon>Branchiostoma</taxon>
    </lineage>
</organism>